<gene>
    <name evidence="17" type="ORF">CR203_05395</name>
</gene>
<evidence type="ECO:0000256" key="10">
    <source>
        <dbReference type="ARBA" id="ARBA00022840"/>
    </source>
</evidence>
<evidence type="ECO:0000256" key="9">
    <source>
        <dbReference type="ARBA" id="ARBA00022777"/>
    </source>
</evidence>
<feature type="domain" description="HAMP" evidence="16">
    <location>
        <begin position="309"/>
        <end position="361"/>
    </location>
</feature>
<dbReference type="Pfam" id="PF02518">
    <property type="entry name" value="HATPase_c"/>
    <property type="match status" value="1"/>
</dbReference>
<dbReference type="InterPro" id="IPR033479">
    <property type="entry name" value="dCache_1"/>
</dbReference>
<keyword evidence="18" id="KW-1185">Reference proteome</keyword>
<dbReference type="GO" id="GO:0005886">
    <property type="term" value="C:plasma membrane"/>
    <property type="evidence" value="ECO:0007669"/>
    <property type="project" value="UniProtKB-SubCell"/>
</dbReference>
<accession>A0A3A9KBT4</accession>
<keyword evidence="8" id="KW-0547">Nucleotide-binding</keyword>
<dbReference type="OrthoDB" id="9815750at2"/>
<dbReference type="PROSITE" id="PS50109">
    <property type="entry name" value="HIS_KIN"/>
    <property type="match status" value="1"/>
</dbReference>
<keyword evidence="4" id="KW-1003">Cell membrane</keyword>
<evidence type="ECO:0000313" key="18">
    <source>
        <dbReference type="Proteomes" id="UP000281498"/>
    </source>
</evidence>
<dbReference type="CDD" id="cd00082">
    <property type="entry name" value="HisKA"/>
    <property type="match status" value="1"/>
</dbReference>
<dbReference type="Gene3D" id="3.30.565.10">
    <property type="entry name" value="Histidine kinase-like ATPase, C-terminal domain"/>
    <property type="match status" value="1"/>
</dbReference>
<dbReference type="Gene3D" id="1.10.287.130">
    <property type="match status" value="1"/>
</dbReference>
<sequence length="716" mass="81322">MFHTLRSKLLIFLILVAFIPMIIVGVISYNAQKQEITNSAERSLAIQSTSLSVEITRFLEERLKDIQTLANNPVLMDQDSEALDIREQMYKFLMIHNIYFDSLYITTDGTVAVETELGVLGEDLSERPWFEEALKGNIVISDIYYSSLIDSPALAMASPVYDMDQNLHSVLAPIFDLGSLYQVLEEHTDQQQDTRWGGYAFLLNNDGNFISHPDTEEIFHANYFQQEGISKGTVNDLIDQRGMVNVAGGEVHSFSRIETFSGFNNEWYVGVAVDGEELYAPLRSLLIQYLVFFSIMLIVITLAVYKLSQYLVLPIHQLVETTKNLAEGNKKNQKYVSAYEEVNYLNATFDHMTEQLEEREKKNKKSTVVLESTDSGVLAINRKTKKITLFNRKCEKTFLLSKEQAIGVELDILIEQSPTMKNIVEKGNIHQLSEHGEVKDKYEIDFISEDTGEMQTYLLSITSLPGPDSEAHDEMLIIFNDLTEKRKMELELVRSERLKVVGEMAAGFAHEIKNPLTTIKGFIQLFNERDNSRNEQFYELVGDEIDRVNKLMNELLELSNPKSIKKFETIDIEKLLNNCLTLHQSDMNDNHIELEVFFEKDLPELLADRNKLQQVFMNLFNNAIQAMPDGGNLIIRSSLDDQLKQIVVSVKDSGSGMSCETLQKLGTPFFTTKESGTGLGLTTSYRIIEEMGGTITVQSIEQGGTTFTVYIPLEMK</sequence>
<dbReference type="PRINTS" id="PR00344">
    <property type="entry name" value="BCTRLSENSOR"/>
</dbReference>
<dbReference type="EMBL" id="PDOE01000002">
    <property type="protein sequence ID" value="RKL67941.1"/>
    <property type="molecule type" value="Genomic_DNA"/>
</dbReference>
<keyword evidence="6" id="KW-0808">Transferase</keyword>
<dbReference type="CDD" id="cd12914">
    <property type="entry name" value="PDC1_DGC_like"/>
    <property type="match status" value="1"/>
</dbReference>
<dbReference type="PANTHER" id="PTHR43065">
    <property type="entry name" value="SENSOR HISTIDINE KINASE"/>
    <property type="match status" value="1"/>
</dbReference>
<reference evidence="17 18" key="1">
    <citation type="submission" date="2017-10" db="EMBL/GenBank/DDBJ databases">
        <title>Bacillus sp. nov., a halophilic bacterium isolated from a Keqin Lake.</title>
        <authorList>
            <person name="Wang H."/>
        </authorList>
    </citation>
    <scope>NUCLEOTIDE SEQUENCE [LARGE SCALE GENOMIC DNA]</scope>
    <source>
        <strain evidence="17 18">KCTC 13187</strain>
    </source>
</reference>
<keyword evidence="10" id="KW-0067">ATP-binding</keyword>
<evidence type="ECO:0000256" key="8">
    <source>
        <dbReference type="ARBA" id="ARBA00022741"/>
    </source>
</evidence>
<dbReference type="Pfam" id="PF02743">
    <property type="entry name" value="dCache_1"/>
    <property type="match status" value="1"/>
</dbReference>
<evidence type="ECO:0000256" key="5">
    <source>
        <dbReference type="ARBA" id="ARBA00022553"/>
    </source>
</evidence>
<keyword evidence="13 14" id="KW-0472">Membrane</keyword>
<feature type="transmembrane region" description="Helical" evidence="14">
    <location>
        <begin position="9"/>
        <end position="29"/>
    </location>
</feature>
<comment type="catalytic activity">
    <reaction evidence="1">
        <text>ATP + protein L-histidine = ADP + protein N-phospho-L-histidine.</text>
        <dbReference type="EC" id="2.7.13.3"/>
    </reaction>
</comment>
<evidence type="ECO:0000256" key="13">
    <source>
        <dbReference type="ARBA" id="ARBA00023136"/>
    </source>
</evidence>
<dbReference type="RefSeq" id="WP_110938280.1">
    <property type="nucleotide sequence ID" value="NZ_KZ614147.1"/>
</dbReference>
<dbReference type="GO" id="GO:0000155">
    <property type="term" value="F:phosphorelay sensor kinase activity"/>
    <property type="evidence" value="ECO:0007669"/>
    <property type="project" value="InterPro"/>
</dbReference>
<evidence type="ECO:0000256" key="11">
    <source>
        <dbReference type="ARBA" id="ARBA00022989"/>
    </source>
</evidence>
<dbReference type="EC" id="2.7.13.3" evidence="3"/>
<evidence type="ECO:0000256" key="2">
    <source>
        <dbReference type="ARBA" id="ARBA00004651"/>
    </source>
</evidence>
<evidence type="ECO:0000256" key="12">
    <source>
        <dbReference type="ARBA" id="ARBA00023012"/>
    </source>
</evidence>
<dbReference type="Gene3D" id="6.10.340.10">
    <property type="match status" value="1"/>
</dbReference>
<dbReference type="Gene3D" id="3.30.450.20">
    <property type="entry name" value="PAS domain"/>
    <property type="match status" value="2"/>
</dbReference>
<evidence type="ECO:0000259" key="16">
    <source>
        <dbReference type="PROSITE" id="PS50885"/>
    </source>
</evidence>
<dbReference type="PROSITE" id="PS50885">
    <property type="entry name" value="HAMP"/>
    <property type="match status" value="1"/>
</dbReference>
<dbReference type="Proteomes" id="UP000281498">
    <property type="component" value="Unassembled WGS sequence"/>
</dbReference>
<dbReference type="InterPro" id="IPR036890">
    <property type="entry name" value="HATPase_C_sf"/>
</dbReference>
<evidence type="ECO:0000259" key="15">
    <source>
        <dbReference type="PROSITE" id="PS50109"/>
    </source>
</evidence>
<organism evidence="17 18">
    <name type="scientific">Salipaludibacillus neizhouensis</name>
    <dbReference type="NCBI Taxonomy" id="885475"/>
    <lineage>
        <taxon>Bacteria</taxon>
        <taxon>Bacillati</taxon>
        <taxon>Bacillota</taxon>
        <taxon>Bacilli</taxon>
        <taxon>Bacillales</taxon>
        <taxon>Bacillaceae</taxon>
    </lineage>
</organism>
<keyword evidence="9" id="KW-0418">Kinase</keyword>
<comment type="caution">
    <text evidence="17">The sequence shown here is derived from an EMBL/GenBank/DDBJ whole genome shotgun (WGS) entry which is preliminary data.</text>
</comment>
<dbReference type="AlphaFoldDB" id="A0A3A9KBT4"/>
<dbReference type="InterPro" id="IPR003660">
    <property type="entry name" value="HAMP_dom"/>
</dbReference>
<proteinExistence type="predicted"/>
<comment type="subcellular location">
    <subcellularLocation>
        <location evidence="2">Cell membrane</location>
        <topology evidence="2">Multi-pass membrane protein</topology>
    </subcellularLocation>
</comment>
<dbReference type="InterPro" id="IPR004358">
    <property type="entry name" value="Sig_transdc_His_kin-like_C"/>
</dbReference>
<evidence type="ECO:0000256" key="1">
    <source>
        <dbReference type="ARBA" id="ARBA00000085"/>
    </source>
</evidence>
<dbReference type="SMART" id="SM00388">
    <property type="entry name" value="HisKA"/>
    <property type="match status" value="1"/>
</dbReference>
<dbReference type="SUPFAM" id="SSF103190">
    <property type="entry name" value="Sensory domain-like"/>
    <property type="match status" value="1"/>
</dbReference>
<evidence type="ECO:0000256" key="4">
    <source>
        <dbReference type="ARBA" id="ARBA00022475"/>
    </source>
</evidence>
<evidence type="ECO:0000313" key="17">
    <source>
        <dbReference type="EMBL" id="RKL67941.1"/>
    </source>
</evidence>
<evidence type="ECO:0000256" key="7">
    <source>
        <dbReference type="ARBA" id="ARBA00022692"/>
    </source>
</evidence>
<dbReference type="InterPro" id="IPR005467">
    <property type="entry name" value="His_kinase_dom"/>
</dbReference>
<dbReference type="SUPFAM" id="SSF47384">
    <property type="entry name" value="Homodimeric domain of signal transducing histidine kinase"/>
    <property type="match status" value="1"/>
</dbReference>
<keyword evidence="5" id="KW-0597">Phosphoprotein</keyword>
<dbReference type="SUPFAM" id="SSF158472">
    <property type="entry name" value="HAMP domain-like"/>
    <property type="match status" value="1"/>
</dbReference>
<protein>
    <recommendedName>
        <fullName evidence="3">histidine kinase</fullName>
        <ecNumber evidence="3">2.7.13.3</ecNumber>
    </recommendedName>
</protein>
<dbReference type="InterPro" id="IPR003594">
    <property type="entry name" value="HATPase_dom"/>
</dbReference>
<dbReference type="InterPro" id="IPR003661">
    <property type="entry name" value="HisK_dim/P_dom"/>
</dbReference>
<dbReference type="Pfam" id="PF00512">
    <property type="entry name" value="HisKA"/>
    <property type="match status" value="1"/>
</dbReference>
<name>A0A3A9KBT4_9BACI</name>
<keyword evidence="7 14" id="KW-0812">Transmembrane</keyword>
<keyword evidence="12" id="KW-0902">Two-component regulatory system</keyword>
<dbReference type="InterPro" id="IPR036097">
    <property type="entry name" value="HisK_dim/P_sf"/>
</dbReference>
<dbReference type="SMART" id="SM00387">
    <property type="entry name" value="HATPase_c"/>
    <property type="match status" value="1"/>
</dbReference>
<dbReference type="GO" id="GO:0005524">
    <property type="term" value="F:ATP binding"/>
    <property type="evidence" value="ECO:0007669"/>
    <property type="project" value="UniProtKB-KW"/>
</dbReference>
<feature type="domain" description="Histidine kinase" evidence="15">
    <location>
        <begin position="507"/>
        <end position="715"/>
    </location>
</feature>
<evidence type="ECO:0000256" key="14">
    <source>
        <dbReference type="SAM" id="Phobius"/>
    </source>
</evidence>
<evidence type="ECO:0000256" key="6">
    <source>
        <dbReference type="ARBA" id="ARBA00022679"/>
    </source>
</evidence>
<evidence type="ECO:0000256" key="3">
    <source>
        <dbReference type="ARBA" id="ARBA00012438"/>
    </source>
</evidence>
<dbReference type="InterPro" id="IPR029151">
    <property type="entry name" value="Sensor-like_sf"/>
</dbReference>
<dbReference type="SUPFAM" id="SSF55874">
    <property type="entry name" value="ATPase domain of HSP90 chaperone/DNA topoisomerase II/histidine kinase"/>
    <property type="match status" value="1"/>
</dbReference>
<keyword evidence="11 14" id="KW-1133">Transmembrane helix</keyword>
<dbReference type="PANTHER" id="PTHR43065:SF10">
    <property type="entry name" value="PEROXIDE STRESS-ACTIVATED HISTIDINE KINASE MAK3"/>
    <property type="match status" value="1"/>
</dbReference>
<feature type="transmembrane region" description="Helical" evidence="14">
    <location>
        <begin position="286"/>
        <end position="305"/>
    </location>
</feature>